<proteinExistence type="predicted"/>
<dbReference type="InterPro" id="IPR038050">
    <property type="entry name" value="Neuro_actylchol_rec"/>
</dbReference>
<dbReference type="OrthoDB" id="5975154at2759"/>
<feature type="transmembrane region" description="Helical" evidence="2">
    <location>
        <begin position="228"/>
        <end position="252"/>
    </location>
</feature>
<evidence type="ECO:0000256" key="2">
    <source>
        <dbReference type="SAM" id="Phobius"/>
    </source>
</evidence>
<feature type="domain" description="Neurotransmitter-gated ion-channel transmembrane" evidence="3">
    <location>
        <begin position="19"/>
        <end position="244"/>
    </location>
</feature>
<dbReference type="SUPFAM" id="SSF90112">
    <property type="entry name" value="Neurotransmitter-gated ion-channel transmembrane pore"/>
    <property type="match status" value="1"/>
</dbReference>
<dbReference type="GO" id="GO:0006811">
    <property type="term" value="P:monoatomic ion transport"/>
    <property type="evidence" value="ECO:0007669"/>
    <property type="project" value="InterPro"/>
</dbReference>
<feature type="compositionally biased region" description="Pro residues" evidence="1">
    <location>
        <begin position="155"/>
        <end position="166"/>
    </location>
</feature>
<protein>
    <submittedName>
        <fullName evidence="4">CHRNN</fullName>
    </submittedName>
</protein>
<keyword evidence="2" id="KW-0472">Membrane</keyword>
<evidence type="ECO:0000259" key="3">
    <source>
        <dbReference type="Pfam" id="PF02932"/>
    </source>
</evidence>
<keyword evidence="5" id="KW-1185">Reference proteome</keyword>
<gene>
    <name evidence="4" type="ORF">LSAA_8851</name>
</gene>
<sequence>MAVLGFTLPPDSGEKLSLGTYFNCIMFMVASSVVTTIMILNYHHRLADTHEMPNWVRCVFLQWIPWVLRMGRPGEKITRKTILMQNKMKELDLKERSSKVLLANVLDMDDDFRPASTLPHIHPHHPSHSLAGGSGTGSTANSSTKSGFRVTPGLHQPPPPPPPPPLGNSTGDVTLGDGMTSGIPPGIHRELSLILKEIRVITDKIREDEDTAAIENDWKFAAMVLDRLCLITFTMFTIIATVAVLFSAPHIIVT</sequence>
<accession>A0A7R8H7B3</accession>
<dbReference type="AlphaFoldDB" id="A0A7R8H7B3"/>
<dbReference type="Proteomes" id="UP000675881">
    <property type="component" value="Chromosome 4"/>
</dbReference>
<feature type="compositionally biased region" description="Low complexity" evidence="1">
    <location>
        <begin position="137"/>
        <end position="147"/>
    </location>
</feature>
<dbReference type="Gene3D" id="1.20.58.390">
    <property type="entry name" value="Neurotransmitter-gated ion-channel transmembrane domain"/>
    <property type="match status" value="2"/>
</dbReference>
<dbReference type="InterPro" id="IPR036719">
    <property type="entry name" value="Neuro-gated_channel_TM_sf"/>
</dbReference>
<feature type="transmembrane region" description="Helical" evidence="2">
    <location>
        <begin position="20"/>
        <end position="42"/>
    </location>
</feature>
<name>A0A7R8H7B3_LEPSM</name>
<dbReference type="Pfam" id="PF02932">
    <property type="entry name" value="Neur_chan_memb"/>
    <property type="match status" value="1"/>
</dbReference>
<keyword evidence="2" id="KW-0812">Transmembrane</keyword>
<evidence type="ECO:0000313" key="5">
    <source>
        <dbReference type="Proteomes" id="UP000675881"/>
    </source>
</evidence>
<feature type="region of interest" description="Disordered" evidence="1">
    <location>
        <begin position="116"/>
        <end position="181"/>
    </location>
</feature>
<reference evidence="4" key="1">
    <citation type="submission" date="2021-02" db="EMBL/GenBank/DDBJ databases">
        <authorList>
            <person name="Bekaert M."/>
        </authorList>
    </citation>
    <scope>NUCLEOTIDE SEQUENCE</scope>
    <source>
        <strain evidence="4">IoA-00</strain>
    </source>
</reference>
<dbReference type="InterPro" id="IPR006029">
    <property type="entry name" value="Neurotrans-gated_channel_TM"/>
</dbReference>
<organism evidence="4 5">
    <name type="scientific">Lepeophtheirus salmonis</name>
    <name type="common">Salmon louse</name>
    <name type="synonym">Caligus salmonis</name>
    <dbReference type="NCBI Taxonomy" id="72036"/>
    <lineage>
        <taxon>Eukaryota</taxon>
        <taxon>Metazoa</taxon>
        <taxon>Ecdysozoa</taxon>
        <taxon>Arthropoda</taxon>
        <taxon>Crustacea</taxon>
        <taxon>Multicrustacea</taxon>
        <taxon>Hexanauplia</taxon>
        <taxon>Copepoda</taxon>
        <taxon>Siphonostomatoida</taxon>
        <taxon>Caligidae</taxon>
        <taxon>Lepeophtheirus</taxon>
    </lineage>
</organism>
<dbReference type="GO" id="GO:0016020">
    <property type="term" value="C:membrane"/>
    <property type="evidence" value="ECO:0007669"/>
    <property type="project" value="InterPro"/>
</dbReference>
<keyword evidence="2" id="KW-1133">Transmembrane helix</keyword>
<dbReference type="EMBL" id="HG994583">
    <property type="protein sequence ID" value="CAF2915017.1"/>
    <property type="molecule type" value="Genomic_DNA"/>
</dbReference>
<evidence type="ECO:0000313" key="4">
    <source>
        <dbReference type="EMBL" id="CAF2915017.1"/>
    </source>
</evidence>
<evidence type="ECO:0000256" key="1">
    <source>
        <dbReference type="SAM" id="MobiDB-lite"/>
    </source>
</evidence>